<feature type="non-terminal residue" evidence="2">
    <location>
        <position position="236"/>
    </location>
</feature>
<organism evidence="2">
    <name type="scientific">Arion vulgaris</name>
    <dbReference type="NCBI Taxonomy" id="1028688"/>
    <lineage>
        <taxon>Eukaryota</taxon>
        <taxon>Metazoa</taxon>
        <taxon>Spiralia</taxon>
        <taxon>Lophotrochozoa</taxon>
        <taxon>Mollusca</taxon>
        <taxon>Gastropoda</taxon>
        <taxon>Heterobranchia</taxon>
        <taxon>Euthyneura</taxon>
        <taxon>Panpulmonata</taxon>
        <taxon>Eupulmonata</taxon>
        <taxon>Stylommatophora</taxon>
        <taxon>Helicina</taxon>
        <taxon>Arionoidea</taxon>
        <taxon>Arionidae</taxon>
        <taxon>Arion</taxon>
    </lineage>
</organism>
<feature type="compositionally biased region" description="Low complexity" evidence="1">
    <location>
        <begin position="55"/>
        <end position="70"/>
    </location>
</feature>
<reference evidence="2" key="1">
    <citation type="submission" date="2014-12" db="EMBL/GenBank/DDBJ databases">
        <title>Insight into the proteome of Arion vulgaris.</title>
        <authorList>
            <person name="Aradska J."/>
            <person name="Bulat T."/>
            <person name="Smidak R."/>
            <person name="Sarate P."/>
            <person name="Gangsoo J."/>
            <person name="Sialana F."/>
            <person name="Bilban M."/>
            <person name="Lubec G."/>
        </authorList>
    </citation>
    <scope>NUCLEOTIDE SEQUENCE</scope>
    <source>
        <tissue evidence="2">Skin</tissue>
    </source>
</reference>
<gene>
    <name evidence="2" type="primary">ORF4237</name>
</gene>
<feature type="region of interest" description="Disordered" evidence="1">
    <location>
        <begin position="1"/>
        <end position="104"/>
    </location>
</feature>
<dbReference type="AlphaFoldDB" id="A0A0B6XZ22"/>
<evidence type="ECO:0000256" key="1">
    <source>
        <dbReference type="SAM" id="MobiDB-lite"/>
    </source>
</evidence>
<feature type="region of interest" description="Disordered" evidence="1">
    <location>
        <begin position="203"/>
        <end position="236"/>
    </location>
</feature>
<evidence type="ECO:0000313" key="2">
    <source>
        <dbReference type="EMBL" id="CEK48510.1"/>
    </source>
</evidence>
<name>A0A0B6XZ22_9EUPU</name>
<protein>
    <submittedName>
        <fullName evidence="2">Uncharacterized protein</fullName>
    </submittedName>
</protein>
<feature type="compositionally biased region" description="Basic and acidic residues" evidence="1">
    <location>
        <begin position="204"/>
        <end position="218"/>
    </location>
</feature>
<feature type="region of interest" description="Disordered" evidence="1">
    <location>
        <begin position="136"/>
        <end position="164"/>
    </location>
</feature>
<feature type="compositionally biased region" description="Polar residues" evidence="1">
    <location>
        <begin position="35"/>
        <end position="50"/>
    </location>
</feature>
<feature type="compositionally biased region" description="Polar residues" evidence="1">
    <location>
        <begin position="139"/>
        <end position="154"/>
    </location>
</feature>
<dbReference type="EMBL" id="HACG01001645">
    <property type="protein sequence ID" value="CEK48510.1"/>
    <property type="molecule type" value="Transcribed_RNA"/>
</dbReference>
<proteinExistence type="predicted"/>
<accession>A0A0B6XZ22</accession>
<sequence length="236" mass="25911">MSRQAKDKNIPSNHIPPGNSMEQFEHPGHAKVILTSGTSYHRPQNMTFNQPRPPSSSGSSASSGRPTSASFKPPPTRRQHSRQEVANAPSEDLRESPAVRPPSSLSKYRLLPAIGSPVPVEKIDNASTNHLHIIKKSPAKQQQSDTPQLSQPNKKSAGRVKDTSKISLKDSGIFVGLDTSVLPNKTLTYFKKPTEMNSSVMSIEKLDLSQTERPESGLKRKTTYNNLTHTKSKESP</sequence>